<dbReference type="AlphaFoldDB" id="A0A445MS04"/>
<dbReference type="InterPro" id="IPR028098">
    <property type="entry name" value="Glyco_trans_4-like_N"/>
</dbReference>
<dbReference type="EMBL" id="OJIN01000031">
    <property type="protein sequence ID" value="SPD72247.1"/>
    <property type="molecule type" value="Genomic_DNA"/>
</dbReference>
<name>A0A445MS04_9BACT</name>
<feature type="domain" description="Glycosyltransferase subfamily 4-like N-terminal" evidence="2">
    <location>
        <begin position="18"/>
        <end position="181"/>
    </location>
</feature>
<evidence type="ECO:0000313" key="3">
    <source>
        <dbReference type="EMBL" id="SPD72247.1"/>
    </source>
</evidence>
<dbReference type="Gene3D" id="3.40.50.2000">
    <property type="entry name" value="Glycogen Phosphorylase B"/>
    <property type="match status" value="2"/>
</dbReference>
<dbReference type="GO" id="GO:0016757">
    <property type="term" value="F:glycosyltransferase activity"/>
    <property type="evidence" value="ECO:0007669"/>
    <property type="project" value="InterPro"/>
</dbReference>
<evidence type="ECO:0000259" key="1">
    <source>
        <dbReference type="Pfam" id="PF00534"/>
    </source>
</evidence>
<dbReference type="InterPro" id="IPR001296">
    <property type="entry name" value="Glyco_trans_1"/>
</dbReference>
<sequence length="379" mass="43297">MKRALKIGLVCKNFFFDYGGAEGYTVSLARELLKHGHEVHAFANTWQEEPGIVFYHVPIVPLSLPLKNLSFALFAKKRLAEVKLDIIHSMDRTLYQDIYRASDGIVPVHLEQGYPNPALRRLKAVGPRRLALLYLEKRIFGDHGTKIIQTNSQLVKGHIINYYHVHPDRIRVIYNGIDTERFFPGVRDIHRESVRKLYRIRENEILILFVSNDHRRKGLQNLLEGINKLQNKNIRLMVIGQGKGALGKWIEKNIPGDRILFVGHKNDMERYYGAADIFVLPTRYDAFANVCLEAMACGLPVITTMNNGASELIRDGENGFVLKEGSPDEIRDRIEALRSKEYRLQMGKKAADKAKGFTVEGNCSKVIGLYDELADRTRR</sequence>
<dbReference type="PANTHER" id="PTHR45947">
    <property type="entry name" value="SULFOQUINOVOSYL TRANSFERASE SQD2"/>
    <property type="match status" value="1"/>
</dbReference>
<protein>
    <submittedName>
        <fullName evidence="3">Glycosyl transferase group 1</fullName>
    </submittedName>
</protein>
<evidence type="ECO:0000259" key="2">
    <source>
        <dbReference type="Pfam" id="PF13439"/>
    </source>
</evidence>
<dbReference type="SUPFAM" id="SSF53756">
    <property type="entry name" value="UDP-Glycosyltransferase/glycogen phosphorylase"/>
    <property type="match status" value="1"/>
</dbReference>
<dbReference type="Pfam" id="PF00534">
    <property type="entry name" value="Glycos_transf_1"/>
    <property type="match status" value="1"/>
</dbReference>
<keyword evidence="3" id="KW-0808">Transferase</keyword>
<proteinExistence type="predicted"/>
<gene>
    <name evidence="3" type="ORF">PITCH_A1260070</name>
</gene>
<dbReference type="InterPro" id="IPR050194">
    <property type="entry name" value="Glycosyltransferase_grp1"/>
</dbReference>
<organism evidence="3">
    <name type="scientific">uncultured Desulfobacterium sp</name>
    <dbReference type="NCBI Taxonomy" id="201089"/>
    <lineage>
        <taxon>Bacteria</taxon>
        <taxon>Pseudomonadati</taxon>
        <taxon>Thermodesulfobacteriota</taxon>
        <taxon>Desulfobacteria</taxon>
        <taxon>Desulfobacterales</taxon>
        <taxon>Desulfobacteriaceae</taxon>
        <taxon>Desulfobacterium</taxon>
        <taxon>environmental samples</taxon>
    </lineage>
</organism>
<feature type="domain" description="Glycosyl transferase family 1" evidence="1">
    <location>
        <begin position="192"/>
        <end position="351"/>
    </location>
</feature>
<dbReference type="Pfam" id="PF13439">
    <property type="entry name" value="Glyco_transf_4"/>
    <property type="match status" value="1"/>
</dbReference>
<accession>A0A445MS04</accession>
<dbReference type="CDD" id="cd03801">
    <property type="entry name" value="GT4_PimA-like"/>
    <property type="match status" value="1"/>
</dbReference>
<reference evidence="3" key="1">
    <citation type="submission" date="2018-01" db="EMBL/GenBank/DDBJ databases">
        <authorList>
            <person name="Regsiter A."/>
            <person name="William W."/>
        </authorList>
    </citation>
    <scope>NUCLEOTIDE SEQUENCE</scope>
    <source>
        <strain evidence="3">TRIP AH-1</strain>
    </source>
</reference>
<dbReference type="PANTHER" id="PTHR45947:SF3">
    <property type="entry name" value="SULFOQUINOVOSYL TRANSFERASE SQD2"/>
    <property type="match status" value="1"/>
</dbReference>